<dbReference type="EMBL" id="LR796820">
    <property type="protein sequence ID" value="CAB4168318.1"/>
    <property type="molecule type" value="Genomic_DNA"/>
</dbReference>
<evidence type="ECO:0000313" key="6">
    <source>
        <dbReference type="EMBL" id="CAB4195006.1"/>
    </source>
</evidence>
<dbReference type="EMBL" id="LR796518">
    <property type="protein sequence ID" value="CAB4149445.1"/>
    <property type="molecule type" value="Genomic_DNA"/>
</dbReference>
<evidence type="ECO:0000313" key="5">
    <source>
        <dbReference type="EMBL" id="CAB4180308.1"/>
    </source>
</evidence>
<accession>A0A6J5LUJ1</accession>
<feature type="compositionally biased region" description="Basic residues" evidence="1">
    <location>
        <begin position="49"/>
        <end position="58"/>
    </location>
</feature>
<gene>
    <name evidence="5" type="ORF">UFOVP1055_18</name>
    <name evidence="6" type="ORF">UFOVP1270_18</name>
    <name evidence="7" type="ORF">UFOVP1397_18</name>
    <name evidence="8" type="ORF">UFOVP1506_19</name>
    <name evidence="2" type="ORF">UFOVP292_19</name>
    <name evidence="3" type="ORF">UFOVP559_9</name>
    <name evidence="4" type="ORF">UFOVP880_4</name>
</gene>
<feature type="region of interest" description="Disordered" evidence="1">
    <location>
        <begin position="38"/>
        <end position="58"/>
    </location>
</feature>
<sequence>MTYTIISDKIGTVGTEFVPGAGTNIEALLAHGFIKSDEVPSDSAAPKSAKTKAHTKKD</sequence>
<evidence type="ECO:0000313" key="7">
    <source>
        <dbReference type="EMBL" id="CAB4203856.1"/>
    </source>
</evidence>
<organism evidence="2">
    <name type="scientific">uncultured Caudovirales phage</name>
    <dbReference type="NCBI Taxonomy" id="2100421"/>
    <lineage>
        <taxon>Viruses</taxon>
        <taxon>Duplodnaviria</taxon>
        <taxon>Heunggongvirae</taxon>
        <taxon>Uroviricota</taxon>
        <taxon>Caudoviricetes</taxon>
        <taxon>Peduoviridae</taxon>
        <taxon>Maltschvirus</taxon>
        <taxon>Maltschvirus maltsch</taxon>
    </lineage>
</organism>
<dbReference type="EMBL" id="LR796985">
    <property type="protein sequence ID" value="CAB4180308.1"/>
    <property type="molecule type" value="Genomic_DNA"/>
</dbReference>
<evidence type="ECO:0000313" key="2">
    <source>
        <dbReference type="EMBL" id="CAB4135389.1"/>
    </source>
</evidence>
<evidence type="ECO:0000313" key="3">
    <source>
        <dbReference type="EMBL" id="CAB4149445.1"/>
    </source>
</evidence>
<reference evidence="2" key="1">
    <citation type="submission" date="2020-04" db="EMBL/GenBank/DDBJ databases">
        <authorList>
            <person name="Chiriac C."/>
            <person name="Salcher M."/>
            <person name="Ghai R."/>
            <person name="Kavagutti S V."/>
        </authorList>
    </citation>
    <scope>NUCLEOTIDE SEQUENCE</scope>
</reference>
<dbReference type="EMBL" id="LR797218">
    <property type="protein sequence ID" value="CAB4195006.1"/>
    <property type="molecule type" value="Genomic_DNA"/>
</dbReference>
<evidence type="ECO:0000256" key="1">
    <source>
        <dbReference type="SAM" id="MobiDB-lite"/>
    </source>
</evidence>
<dbReference type="EMBL" id="LR798351">
    <property type="protein sequence ID" value="CAB5225970.1"/>
    <property type="molecule type" value="Genomic_DNA"/>
</dbReference>
<protein>
    <submittedName>
        <fullName evidence="2">Uncharacterized protein</fullName>
    </submittedName>
</protein>
<dbReference type="EMBL" id="LR797333">
    <property type="protein sequence ID" value="CAB4203856.1"/>
    <property type="molecule type" value="Genomic_DNA"/>
</dbReference>
<proteinExistence type="predicted"/>
<name>A0A6J5LUJ1_9CAUD</name>
<evidence type="ECO:0000313" key="4">
    <source>
        <dbReference type="EMBL" id="CAB4168318.1"/>
    </source>
</evidence>
<evidence type="ECO:0000313" key="8">
    <source>
        <dbReference type="EMBL" id="CAB5225970.1"/>
    </source>
</evidence>
<dbReference type="EMBL" id="LR796298">
    <property type="protein sequence ID" value="CAB4135389.1"/>
    <property type="molecule type" value="Genomic_DNA"/>
</dbReference>